<dbReference type="Gene3D" id="1.25.40.590">
    <property type="entry name" value="Type IV / VI secretion system, DotU"/>
    <property type="match status" value="1"/>
</dbReference>
<accession>A0A158B3Z3</accession>
<evidence type="ECO:0000313" key="3">
    <source>
        <dbReference type="EMBL" id="SAK64729.1"/>
    </source>
</evidence>
<dbReference type="InterPro" id="IPR038522">
    <property type="entry name" value="T4/T6SS_DotU_sf"/>
</dbReference>
<protein>
    <submittedName>
        <fullName evidence="3">OmpA family protein</fullName>
    </submittedName>
</protein>
<dbReference type="Pfam" id="PF09850">
    <property type="entry name" value="DotU"/>
    <property type="match status" value="1"/>
</dbReference>
<dbReference type="RefSeq" id="WP_087046127.1">
    <property type="nucleotide sequence ID" value="NZ_FCOB02000011.1"/>
</dbReference>
<reference evidence="3" key="1">
    <citation type="submission" date="2016-01" db="EMBL/GenBank/DDBJ databases">
        <authorList>
            <person name="Peeters C."/>
        </authorList>
    </citation>
    <scope>NUCLEOTIDE SEQUENCE [LARGE SCALE GENOMIC DNA]</scope>
    <source>
        <strain evidence="3">LMG 29326</strain>
    </source>
</reference>
<dbReference type="Proteomes" id="UP000054978">
    <property type="component" value="Unassembled WGS sequence"/>
</dbReference>
<feature type="domain" description="Type IV / VI secretion system DotU" evidence="2">
    <location>
        <begin position="29"/>
        <end position="225"/>
    </location>
</feature>
<dbReference type="InterPro" id="IPR017732">
    <property type="entry name" value="T4/T6SS_DotU"/>
</dbReference>
<dbReference type="AlphaFoldDB" id="A0A158B3Z3"/>
<dbReference type="NCBIfam" id="TIGR03349">
    <property type="entry name" value="IV_VI_DotU"/>
    <property type="match status" value="1"/>
</dbReference>
<gene>
    <name evidence="3" type="ORF">AWB83_02742</name>
</gene>
<dbReference type="STRING" id="1777144.AWB83_02742"/>
<organism evidence="3 4">
    <name type="scientific">Caballeronia ptereochthonis</name>
    <dbReference type="NCBI Taxonomy" id="1777144"/>
    <lineage>
        <taxon>Bacteria</taxon>
        <taxon>Pseudomonadati</taxon>
        <taxon>Pseudomonadota</taxon>
        <taxon>Betaproteobacteria</taxon>
        <taxon>Burkholderiales</taxon>
        <taxon>Burkholderiaceae</taxon>
        <taxon>Caballeronia</taxon>
    </lineage>
</organism>
<keyword evidence="1" id="KW-0812">Transmembrane</keyword>
<keyword evidence="4" id="KW-1185">Reference proteome</keyword>
<evidence type="ECO:0000313" key="4">
    <source>
        <dbReference type="Proteomes" id="UP000054978"/>
    </source>
</evidence>
<name>A0A158B3Z3_9BURK</name>
<dbReference type="OrthoDB" id="6998040at2"/>
<dbReference type="PANTHER" id="PTHR38033">
    <property type="entry name" value="MEMBRANE PROTEIN-RELATED"/>
    <property type="match status" value="1"/>
</dbReference>
<keyword evidence="1" id="KW-1133">Transmembrane helix</keyword>
<feature type="transmembrane region" description="Helical" evidence="1">
    <location>
        <begin position="204"/>
        <end position="224"/>
    </location>
</feature>
<keyword evidence="1" id="KW-0472">Membrane</keyword>
<evidence type="ECO:0000259" key="2">
    <source>
        <dbReference type="Pfam" id="PF09850"/>
    </source>
</evidence>
<comment type="caution">
    <text evidence="3">The sequence shown here is derived from an EMBL/GenBank/DDBJ whole genome shotgun (WGS) entry which is preliminary data.</text>
</comment>
<dbReference type="EMBL" id="FCOB02000011">
    <property type="protein sequence ID" value="SAK64729.1"/>
    <property type="molecule type" value="Genomic_DNA"/>
</dbReference>
<evidence type="ECO:0000256" key="1">
    <source>
        <dbReference type="SAM" id="Phobius"/>
    </source>
</evidence>
<dbReference type="PANTHER" id="PTHR38033:SF1">
    <property type="entry name" value="DOTU FAMILY TYPE IV_VI SECRETION SYSTEM PROTEIN"/>
    <property type="match status" value="1"/>
</dbReference>
<sequence length="242" mass="26707">MKLSSSSSRHMALVDQTPGGAPILASGIRDLLRDTALFVAQLSTGGKAGDLDALRTRCSQMIDQFSEALERRGYTVDVREDAVTAQCALLDETALHRLPGHDKARWTAQPLQVEKFRQHDGGDRVFDRLGVRMREDSPQIDLLECYAAILGLGFAGRYVVGGEERRQTLIRELNALLVRLRPEDAPSFITEQSGRRFGDWLHRISPWAIAAAACVAALVTWLIWHVALDAQLASLIPNAVKP</sequence>
<proteinExistence type="predicted"/>